<evidence type="ECO:0000256" key="4">
    <source>
        <dbReference type="ARBA" id="ARBA00022692"/>
    </source>
</evidence>
<sequence length="527" mass="59580">MIDSIDQLLFKNMENLVEINLNYNRIVALDPNSLGYKPSLTTFSMSHNGFDFGSHKNIFLSVKSTPNLKRVDLSWNNISRYPNDLNGILTIESVNMGHNVIKAIKVSSVITKKVSDNIDVVINLDSNKISSIQVNSDELPITRNWRTVVTIRNNPIICDCHALSLAKFLQEDHNLDSCIQFEPKEVQCSGSMAGKILNDIKPSDLTCLTNSNCTSNRDCACLSRSYDDSLIVNCSKRGLTDIPELISDESSKYDQIIVHLDGNNLKRSPGEYDGFGNVTELYLQKNKISNVTWLPTSLKVLNLSENALSYINLGVLKLLNESKIGNLSLGSNTWNCDCKASSFAEYLRSHIKQIDSWDIKCNNTDKKLVNLNKKDLCPTNLELTLTLALPILFILLLIAVAATLYFKYKKEILIWLYSNGLFLFLFEEDEIDEDKIYDAFISYSHKDEDFVTDNIISTLESGEQPYKLCIHVRDFIPGELIHTQILNSVKSSRRTIVILSTSFLESVWGKLEFKTAHTEAMLEEELE</sequence>
<evidence type="ECO:0000256" key="7">
    <source>
        <dbReference type="ARBA" id="ARBA00023136"/>
    </source>
</evidence>
<comment type="subcellular location">
    <subcellularLocation>
        <location evidence="1">Membrane</location>
        <topology evidence="1">Single-pass membrane protein</topology>
    </subcellularLocation>
</comment>
<evidence type="ECO:0000256" key="3">
    <source>
        <dbReference type="ARBA" id="ARBA00022614"/>
    </source>
</evidence>
<dbReference type="GO" id="GO:0005886">
    <property type="term" value="C:plasma membrane"/>
    <property type="evidence" value="ECO:0007669"/>
    <property type="project" value="TreeGrafter"/>
</dbReference>
<dbReference type="Gene3D" id="3.40.50.10140">
    <property type="entry name" value="Toll/interleukin-1 receptor homology (TIR) domain"/>
    <property type="match status" value="1"/>
</dbReference>
<keyword evidence="5" id="KW-0732">Signal</keyword>
<evidence type="ECO:0000259" key="10">
    <source>
        <dbReference type="PROSITE" id="PS50104"/>
    </source>
</evidence>
<comment type="similarity">
    <text evidence="2">Belongs to the Toll-like receptor family.</text>
</comment>
<dbReference type="SMART" id="SM00082">
    <property type="entry name" value="LRRCT"/>
    <property type="match status" value="2"/>
</dbReference>
<organism evidence="11 12">
    <name type="scientific">Henosepilachna vigintioctopunctata</name>
    <dbReference type="NCBI Taxonomy" id="420089"/>
    <lineage>
        <taxon>Eukaryota</taxon>
        <taxon>Metazoa</taxon>
        <taxon>Ecdysozoa</taxon>
        <taxon>Arthropoda</taxon>
        <taxon>Hexapoda</taxon>
        <taxon>Insecta</taxon>
        <taxon>Pterygota</taxon>
        <taxon>Neoptera</taxon>
        <taxon>Endopterygota</taxon>
        <taxon>Coleoptera</taxon>
        <taxon>Polyphaga</taxon>
        <taxon>Cucujiformia</taxon>
        <taxon>Coccinelloidea</taxon>
        <taxon>Coccinellidae</taxon>
        <taxon>Epilachninae</taxon>
        <taxon>Epilachnini</taxon>
        <taxon>Henosepilachna</taxon>
    </lineage>
</organism>
<evidence type="ECO:0000256" key="1">
    <source>
        <dbReference type="ARBA" id="ARBA00004167"/>
    </source>
</evidence>
<evidence type="ECO:0000313" key="11">
    <source>
        <dbReference type="EMBL" id="KAK9871327.1"/>
    </source>
</evidence>
<dbReference type="SUPFAM" id="SSF52200">
    <property type="entry name" value="Toll/Interleukin receptor TIR domain"/>
    <property type="match status" value="1"/>
</dbReference>
<keyword evidence="4 9" id="KW-0812">Transmembrane</keyword>
<keyword evidence="3" id="KW-0433">Leucine-rich repeat</keyword>
<dbReference type="FunFam" id="3.80.10.10:FF:000727">
    <property type="entry name" value="Toll-like protein"/>
    <property type="match status" value="1"/>
</dbReference>
<feature type="domain" description="TIR" evidence="10">
    <location>
        <begin position="435"/>
        <end position="527"/>
    </location>
</feature>
<dbReference type="EMBL" id="JARQZJ010000005">
    <property type="protein sequence ID" value="KAK9871327.1"/>
    <property type="molecule type" value="Genomic_DNA"/>
</dbReference>
<dbReference type="GO" id="GO:0007165">
    <property type="term" value="P:signal transduction"/>
    <property type="evidence" value="ECO:0007669"/>
    <property type="project" value="InterPro"/>
</dbReference>
<keyword evidence="7 9" id="KW-0472">Membrane</keyword>
<evidence type="ECO:0000256" key="6">
    <source>
        <dbReference type="ARBA" id="ARBA00022989"/>
    </source>
</evidence>
<dbReference type="PANTHER" id="PTHR24365:SF541">
    <property type="entry name" value="PROTEIN TOLL-RELATED"/>
    <property type="match status" value="1"/>
</dbReference>
<evidence type="ECO:0000256" key="2">
    <source>
        <dbReference type="ARBA" id="ARBA00009634"/>
    </source>
</evidence>
<gene>
    <name evidence="11" type="ORF">WA026_011594</name>
</gene>
<dbReference type="InterPro" id="IPR000157">
    <property type="entry name" value="TIR_dom"/>
</dbReference>
<dbReference type="AlphaFoldDB" id="A0AAW1TSN3"/>
<dbReference type="PROSITE" id="PS50104">
    <property type="entry name" value="TIR"/>
    <property type="match status" value="1"/>
</dbReference>
<evidence type="ECO:0000256" key="5">
    <source>
        <dbReference type="ARBA" id="ARBA00022729"/>
    </source>
</evidence>
<evidence type="ECO:0000256" key="9">
    <source>
        <dbReference type="SAM" id="Phobius"/>
    </source>
</evidence>
<keyword evidence="8" id="KW-0675">Receptor</keyword>
<dbReference type="Pfam" id="PF13516">
    <property type="entry name" value="LRR_6"/>
    <property type="match status" value="1"/>
</dbReference>
<proteinExistence type="inferred from homology"/>
<protein>
    <recommendedName>
        <fullName evidence="10">TIR domain-containing protein</fullName>
    </recommendedName>
</protein>
<keyword evidence="6 9" id="KW-1133">Transmembrane helix</keyword>
<dbReference type="Proteomes" id="UP001431783">
    <property type="component" value="Unassembled WGS sequence"/>
</dbReference>
<dbReference type="Pfam" id="PF13855">
    <property type="entry name" value="LRR_8"/>
    <property type="match status" value="1"/>
</dbReference>
<dbReference type="SMART" id="SM00255">
    <property type="entry name" value="TIR"/>
    <property type="match status" value="1"/>
</dbReference>
<feature type="transmembrane region" description="Helical" evidence="9">
    <location>
        <begin position="383"/>
        <end position="406"/>
    </location>
</feature>
<comment type="caution">
    <text evidence="11">The sequence shown here is derived from an EMBL/GenBank/DDBJ whole genome shotgun (WGS) entry which is preliminary data.</text>
</comment>
<dbReference type="InterPro" id="IPR000483">
    <property type="entry name" value="Cys-rich_flank_reg_C"/>
</dbReference>
<dbReference type="SUPFAM" id="SSF52058">
    <property type="entry name" value="L domain-like"/>
    <property type="match status" value="1"/>
</dbReference>
<keyword evidence="12" id="KW-1185">Reference proteome</keyword>
<dbReference type="PANTHER" id="PTHR24365">
    <property type="entry name" value="TOLL-LIKE RECEPTOR"/>
    <property type="match status" value="1"/>
</dbReference>
<dbReference type="PRINTS" id="PR01537">
    <property type="entry name" value="INTRLKN1R1F"/>
</dbReference>
<dbReference type="Pfam" id="PF01582">
    <property type="entry name" value="TIR"/>
    <property type="match status" value="1"/>
</dbReference>
<reference evidence="11 12" key="1">
    <citation type="submission" date="2023-03" db="EMBL/GenBank/DDBJ databases">
        <title>Genome insight into feeding habits of ladybird beetles.</title>
        <authorList>
            <person name="Li H.-S."/>
            <person name="Huang Y.-H."/>
            <person name="Pang H."/>
        </authorList>
    </citation>
    <scope>NUCLEOTIDE SEQUENCE [LARGE SCALE GENOMIC DNA]</scope>
    <source>
        <strain evidence="11">SYSU_2023b</strain>
        <tissue evidence="11">Whole body</tissue>
    </source>
</reference>
<dbReference type="Gene3D" id="3.80.10.10">
    <property type="entry name" value="Ribonuclease Inhibitor"/>
    <property type="match status" value="3"/>
</dbReference>
<name>A0AAW1TSN3_9CUCU</name>
<evidence type="ECO:0000256" key="8">
    <source>
        <dbReference type="ARBA" id="ARBA00023170"/>
    </source>
</evidence>
<dbReference type="InterPro" id="IPR001611">
    <property type="entry name" value="Leu-rich_rpt"/>
</dbReference>
<dbReference type="InterPro" id="IPR035897">
    <property type="entry name" value="Toll_tir_struct_dom_sf"/>
</dbReference>
<evidence type="ECO:0000313" key="12">
    <source>
        <dbReference type="Proteomes" id="UP001431783"/>
    </source>
</evidence>
<accession>A0AAW1TSN3</accession>
<dbReference type="InterPro" id="IPR032675">
    <property type="entry name" value="LRR_dom_sf"/>
</dbReference>
<dbReference type="GO" id="GO:0038023">
    <property type="term" value="F:signaling receptor activity"/>
    <property type="evidence" value="ECO:0007669"/>
    <property type="project" value="TreeGrafter"/>
</dbReference>